<evidence type="ECO:0000313" key="4">
    <source>
        <dbReference type="Proteomes" id="UP000054196"/>
    </source>
</evidence>
<dbReference type="Proteomes" id="UP000054196">
    <property type="component" value="Unassembled WGS sequence"/>
</dbReference>
<keyword evidence="1" id="KW-1133">Transmembrane helix</keyword>
<name>R7S3H9_PUNST</name>
<reference evidence="4" key="1">
    <citation type="journal article" date="2012" name="Science">
        <title>The Paleozoic origin of enzymatic lignin decomposition reconstructed from 31 fungal genomes.</title>
        <authorList>
            <person name="Floudas D."/>
            <person name="Binder M."/>
            <person name="Riley R."/>
            <person name="Barry K."/>
            <person name="Blanchette R.A."/>
            <person name="Henrissat B."/>
            <person name="Martinez A.T."/>
            <person name="Otillar R."/>
            <person name="Spatafora J.W."/>
            <person name="Yadav J.S."/>
            <person name="Aerts A."/>
            <person name="Benoit I."/>
            <person name="Boyd A."/>
            <person name="Carlson A."/>
            <person name="Copeland A."/>
            <person name="Coutinho P.M."/>
            <person name="de Vries R.P."/>
            <person name="Ferreira P."/>
            <person name="Findley K."/>
            <person name="Foster B."/>
            <person name="Gaskell J."/>
            <person name="Glotzer D."/>
            <person name="Gorecki P."/>
            <person name="Heitman J."/>
            <person name="Hesse C."/>
            <person name="Hori C."/>
            <person name="Igarashi K."/>
            <person name="Jurgens J.A."/>
            <person name="Kallen N."/>
            <person name="Kersten P."/>
            <person name="Kohler A."/>
            <person name="Kuees U."/>
            <person name="Kumar T.K.A."/>
            <person name="Kuo A."/>
            <person name="LaButti K."/>
            <person name="Larrondo L.F."/>
            <person name="Lindquist E."/>
            <person name="Ling A."/>
            <person name="Lombard V."/>
            <person name="Lucas S."/>
            <person name="Lundell T."/>
            <person name="Martin R."/>
            <person name="McLaughlin D.J."/>
            <person name="Morgenstern I."/>
            <person name="Morin E."/>
            <person name="Murat C."/>
            <person name="Nagy L.G."/>
            <person name="Nolan M."/>
            <person name="Ohm R.A."/>
            <person name="Patyshakuliyeva A."/>
            <person name="Rokas A."/>
            <person name="Ruiz-Duenas F.J."/>
            <person name="Sabat G."/>
            <person name="Salamov A."/>
            <person name="Samejima M."/>
            <person name="Schmutz J."/>
            <person name="Slot J.C."/>
            <person name="St John F."/>
            <person name="Stenlid J."/>
            <person name="Sun H."/>
            <person name="Sun S."/>
            <person name="Syed K."/>
            <person name="Tsang A."/>
            <person name="Wiebenga A."/>
            <person name="Young D."/>
            <person name="Pisabarro A."/>
            <person name="Eastwood D.C."/>
            <person name="Martin F."/>
            <person name="Cullen D."/>
            <person name="Grigoriev I.V."/>
            <person name="Hibbett D.S."/>
        </authorList>
    </citation>
    <scope>NUCLEOTIDE SEQUENCE [LARGE SCALE GENOMIC DNA]</scope>
    <source>
        <strain evidence="4">HHB-11173 SS5</strain>
    </source>
</reference>
<feature type="domain" description="DUF6534" evidence="2">
    <location>
        <begin position="171"/>
        <end position="255"/>
    </location>
</feature>
<keyword evidence="1" id="KW-0472">Membrane</keyword>
<dbReference type="PANTHER" id="PTHR40465">
    <property type="entry name" value="CHROMOSOME 1, WHOLE GENOME SHOTGUN SEQUENCE"/>
    <property type="match status" value="1"/>
</dbReference>
<dbReference type="KEGG" id="psq:PUNSTDRAFT_138466"/>
<dbReference type="InterPro" id="IPR045339">
    <property type="entry name" value="DUF6534"/>
</dbReference>
<feature type="transmembrane region" description="Helical" evidence="1">
    <location>
        <begin position="93"/>
        <end position="111"/>
    </location>
</feature>
<dbReference type="GeneID" id="18880094"/>
<evidence type="ECO:0000259" key="2">
    <source>
        <dbReference type="Pfam" id="PF20152"/>
    </source>
</evidence>
<dbReference type="OrthoDB" id="3190888at2759"/>
<feature type="transmembrane region" description="Helical" evidence="1">
    <location>
        <begin position="198"/>
        <end position="218"/>
    </location>
</feature>
<dbReference type="RefSeq" id="XP_007388219.1">
    <property type="nucleotide sequence ID" value="XM_007388157.1"/>
</dbReference>
<dbReference type="HOGENOM" id="CLU_046025_5_4_1"/>
<accession>R7S3H9</accession>
<keyword evidence="1" id="KW-0812">Transmembrane</keyword>
<dbReference type="OMA" id="VIMTIID"/>
<organism evidence="3 4">
    <name type="scientific">Punctularia strigosozonata (strain HHB-11173)</name>
    <name type="common">White-rot fungus</name>
    <dbReference type="NCBI Taxonomy" id="741275"/>
    <lineage>
        <taxon>Eukaryota</taxon>
        <taxon>Fungi</taxon>
        <taxon>Dikarya</taxon>
        <taxon>Basidiomycota</taxon>
        <taxon>Agaricomycotina</taxon>
        <taxon>Agaricomycetes</taxon>
        <taxon>Corticiales</taxon>
        <taxon>Punctulariaceae</taxon>
        <taxon>Punctularia</taxon>
    </lineage>
</organism>
<evidence type="ECO:0000256" key="1">
    <source>
        <dbReference type="SAM" id="Phobius"/>
    </source>
</evidence>
<evidence type="ECO:0000313" key="3">
    <source>
        <dbReference type="EMBL" id="EIN04424.1"/>
    </source>
</evidence>
<feature type="transmembrane region" description="Helical" evidence="1">
    <location>
        <begin position="165"/>
        <end position="186"/>
    </location>
</feature>
<dbReference type="EMBL" id="JH687554">
    <property type="protein sequence ID" value="EIN04424.1"/>
    <property type="molecule type" value="Genomic_DNA"/>
</dbReference>
<sequence>MSSTSPLDVGLTLGALYVGLLFSIFLFGIATLQSYRYFAEYPKDTLALKCLVSTIWVLDAIHCALISHSVYYYTIQNYFNPKVLSTAVWSLDLQIALSNVVGCTCQAYFIFRVWVLGRSYLVTGVCALVTLTWLALGMVVTYSAFHDAERSISLWEKAFGWGVRSGLSLPTAADVCISASLIFYLFPKRHGLTSTNRLIKRILIFTIETCLITSSATIVDVICFASMNNFVYMGVYFVSSKLYVNALLASLNVRKDLRANYAVTPISRMQLTAPGSANIHSSFPRSPANGVVLPDQIDLKSPTGTTLGGLEDEGPIACYKRAHQV</sequence>
<dbReference type="Pfam" id="PF20152">
    <property type="entry name" value="DUF6534"/>
    <property type="match status" value="1"/>
</dbReference>
<feature type="transmembrane region" description="Helical" evidence="1">
    <location>
        <begin position="120"/>
        <end position="145"/>
    </location>
</feature>
<feature type="transmembrane region" description="Helical" evidence="1">
    <location>
        <begin position="230"/>
        <end position="251"/>
    </location>
</feature>
<keyword evidence="4" id="KW-1185">Reference proteome</keyword>
<dbReference type="PANTHER" id="PTHR40465:SF1">
    <property type="entry name" value="DUF6534 DOMAIN-CONTAINING PROTEIN"/>
    <property type="match status" value="1"/>
</dbReference>
<gene>
    <name evidence="3" type="ORF">PUNSTDRAFT_138466</name>
</gene>
<protein>
    <recommendedName>
        <fullName evidence="2">DUF6534 domain-containing protein</fullName>
    </recommendedName>
</protein>
<feature type="transmembrane region" description="Helical" evidence="1">
    <location>
        <begin position="50"/>
        <end position="73"/>
    </location>
</feature>
<proteinExistence type="predicted"/>
<dbReference type="AlphaFoldDB" id="R7S3H9"/>
<feature type="transmembrane region" description="Helical" evidence="1">
    <location>
        <begin position="15"/>
        <end position="38"/>
    </location>
</feature>